<organism evidence="1 2">
    <name type="scientific">Sphenostylis stenocarpa</name>
    <dbReference type="NCBI Taxonomy" id="92480"/>
    <lineage>
        <taxon>Eukaryota</taxon>
        <taxon>Viridiplantae</taxon>
        <taxon>Streptophyta</taxon>
        <taxon>Embryophyta</taxon>
        <taxon>Tracheophyta</taxon>
        <taxon>Spermatophyta</taxon>
        <taxon>Magnoliopsida</taxon>
        <taxon>eudicotyledons</taxon>
        <taxon>Gunneridae</taxon>
        <taxon>Pentapetalae</taxon>
        <taxon>rosids</taxon>
        <taxon>fabids</taxon>
        <taxon>Fabales</taxon>
        <taxon>Fabaceae</taxon>
        <taxon>Papilionoideae</taxon>
        <taxon>50 kb inversion clade</taxon>
        <taxon>NPAAA clade</taxon>
        <taxon>indigoferoid/millettioid clade</taxon>
        <taxon>Phaseoleae</taxon>
        <taxon>Sphenostylis</taxon>
    </lineage>
</organism>
<name>A0AA86V811_9FABA</name>
<protein>
    <submittedName>
        <fullName evidence="1">Uncharacterized protein</fullName>
    </submittedName>
</protein>
<dbReference type="Gramene" id="rna-AYBTSS11_LOCUS3867">
    <property type="protein sequence ID" value="CAJ1924846.1"/>
    <property type="gene ID" value="gene-AYBTSS11_LOCUS3867"/>
</dbReference>
<dbReference type="EMBL" id="OY731399">
    <property type="protein sequence ID" value="CAJ1924846.1"/>
    <property type="molecule type" value="Genomic_DNA"/>
</dbReference>
<sequence>MEGERSVSGRVKQGVGGVGKRHLSIGNSLFDRGTRKLKLGNTAIDWKCQHVLEEEIGNLEGDEEECLKRTLTAHACRLYTQQQNP</sequence>
<gene>
    <name evidence="1" type="ORF">AYBTSS11_LOCUS3867</name>
</gene>
<dbReference type="AlphaFoldDB" id="A0AA86V811"/>
<evidence type="ECO:0000313" key="1">
    <source>
        <dbReference type="EMBL" id="CAJ1924846.1"/>
    </source>
</evidence>
<reference evidence="1" key="1">
    <citation type="submission" date="2023-10" db="EMBL/GenBank/DDBJ databases">
        <authorList>
            <person name="Domelevo Entfellner J.-B."/>
        </authorList>
    </citation>
    <scope>NUCLEOTIDE SEQUENCE</scope>
</reference>
<evidence type="ECO:0000313" key="2">
    <source>
        <dbReference type="Proteomes" id="UP001189624"/>
    </source>
</evidence>
<dbReference type="Proteomes" id="UP001189624">
    <property type="component" value="Chromosome 2"/>
</dbReference>
<accession>A0AA86V811</accession>
<keyword evidence="2" id="KW-1185">Reference proteome</keyword>
<proteinExistence type="predicted"/>